<dbReference type="InterPro" id="IPR037185">
    <property type="entry name" value="EmrE-like"/>
</dbReference>
<sequence precursor="true">MTHSTLTSTAIGTIAILLWSTLALFTAQSSETPPLFLLSLTFGVASIIFLVNYSIKKELLSSWKNTPKKIMLLGGAAFFFYHYLYFYAFQHAPAVDAGLIAYLWPVLIVIINGLALRTLKKSHLAGAFIALIGTGLIILNTHSSEDAIPTDKFKGYIAALGCAIIWSSYSVLNGRLKHIPSNAVVWYCIITAVLSGVAHALLEPNTDLAPLPWKAIIALGIGPVGIAFFCWDFGVKNGNISLLGVLSYMAPALSTIWLALALNNPLTIFQWVACGLITCGALIATTPALLLKKKATE</sequence>
<feature type="transmembrane region" description="Helical" evidence="1">
    <location>
        <begin position="33"/>
        <end position="55"/>
    </location>
</feature>
<keyword evidence="1" id="KW-0812">Transmembrane</keyword>
<dbReference type="InterPro" id="IPR000620">
    <property type="entry name" value="EamA_dom"/>
</dbReference>
<dbReference type="eggNOG" id="COG0697">
    <property type="taxonomic scope" value="Bacteria"/>
</dbReference>
<protein>
    <recommendedName>
        <fullName evidence="2">EamA domain-containing protein</fullName>
    </recommendedName>
</protein>
<evidence type="ECO:0000256" key="1">
    <source>
        <dbReference type="SAM" id="Phobius"/>
    </source>
</evidence>
<feature type="transmembrane region" description="Helical" evidence="1">
    <location>
        <begin position="240"/>
        <end position="262"/>
    </location>
</feature>
<dbReference type="Pfam" id="PF00892">
    <property type="entry name" value="EamA"/>
    <property type="match status" value="2"/>
</dbReference>
<dbReference type="HOGENOM" id="CLU_067094_0_0_6"/>
<feature type="transmembrane region" description="Helical" evidence="1">
    <location>
        <begin position="213"/>
        <end position="233"/>
    </location>
</feature>
<feature type="domain" description="EamA" evidence="2">
    <location>
        <begin position="154"/>
        <end position="285"/>
    </location>
</feature>
<dbReference type="AlphaFoldDB" id="F2JVS5"/>
<keyword evidence="1" id="KW-0472">Membrane</keyword>
<name>F2JVS5_MARM1</name>
<feature type="domain" description="EamA" evidence="2">
    <location>
        <begin position="14"/>
        <end position="138"/>
    </location>
</feature>
<dbReference type="PANTHER" id="PTHR22911">
    <property type="entry name" value="ACYL-MALONYL CONDENSING ENZYME-RELATED"/>
    <property type="match status" value="1"/>
</dbReference>
<feature type="transmembrane region" description="Helical" evidence="1">
    <location>
        <begin position="184"/>
        <end position="201"/>
    </location>
</feature>
<keyword evidence="1" id="KW-1133">Transmembrane helix</keyword>
<dbReference type="OrthoDB" id="7065924at2"/>
<dbReference type="RefSeq" id="WP_013661615.1">
    <property type="nucleotide sequence ID" value="NC_015276.1"/>
</dbReference>
<dbReference type="PATRIC" id="fig|717774.3.peg.2563"/>
<evidence type="ECO:0000313" key="4">
    <source>
        <dbReference type="Proteomes" id="UP000001062"/>
    </source>
</evidence>
<dbReference type="SUPFAM" id="SSF103481">
    <property type="entry name" value="Multidrug resistance efflux transporter EmrE"/>
    <property type="match status" value="2"/>
</dbReference>
<reference evidence="3 4" key="1">
    <citation type="journal article" date="2012" name="Stand. Genomic Sci.">
        <title>Complete genome sequence of the melanogenic marine bacterium Marinomonas mediterranea type strain (MMB-1(T)).</title>
        <authorList>
            <person name="Lucas-Elio P."/>
            <person name="Goodwin L."/>
            <person name="Woyke T."/>
            <person name="Pitluck S."/>
            <person name="Nolan M."/>
            <person name="Kyrpides N.C."/>
            <person name="Detter J.C."/>
            <person name="Copeland A."/>
            <person name="Teshima H."/>
            <person name="Bruce D."/>
            <person name="Detter C."/>
            <person name="Tapia R."/>
            <person name="Han S."/>
            <person name="Land M.L."/>
            <person name="Ivanova N."/>
            <person name="Mikhailova N."/>
            <person name="Johnston A.W."/>
            <person name="Sanchez-Amat A."/>
        </authorList>
    </citation>
    <scope>NUCLEOTIDE SEQUENCE [LARGE SCALE GENOMIC DNA]</scope>
    <source>
        <strain evidence="4">ATCC 700492 / JCM 21426 / NBRC 103028 / MMB-1</strain>
    </source>
</reference>
<feature type="transmembrane region" description="Helical" evidence="1">
    <location>
        <begin position="268"/>
        <end position="291"/>
    </location>
</feature>
<accession>F2JVS5</accession>
<dbReference type="KEGG" id="mme:Marme_2479"/>
<dbReference type="Gene3D" id="1.10.3730.20">
    <property type="match status" value="1"/>
</dbReference>
<feature type="transmembrane region" description="Helical" evidence="1">
    <location>
        <begin position="123"/>
        <end position="141"/>
    </location>
</feature>
<feature type="transmembrane region" description="Helical" evidence="1">
    <location>
        <begin position="99"/>
        <end position="116"/>
    </location>
</feature>
<dbReference type="PANTHER" id="PTHR22911:SF76">
    <property type="entry name" value="EAMA DOMAIN-CONTAINING PROTEIN"/>
    <property type="match status" value="1"/>
</dbReference>
<keyword evidence="4" id="KW-1185">Reference proteome</keyword>
<evidence type="ECO:0000313" key="3">
    <source>
        <dbReference type="EMBL" id="ADZ91711.1"/>
    </source>
</evidence>
<evidence type="ECO:0000259" key="2">
    <source>
        <dbReference type="Pfam" id="PF00892"/>
    </source>
</evidence>
<dbReference type="GO" id="GO:0016020">
    <property type="term" value="C:membrane"/>
    <property type="evidence" value="ECO:0007669"/>
    <property type="project" value="InterPro"/>
</dbReference>
<dbReference type="EMBL" id="CP002583">
    <property type="protein sequence ID" value="ADZ91711.1"/>
    <property type="molecule type" value="Genomic_DNA"/>
</dbReference>
<dbReference type="Proteomes" id="UP000001062">
    <property type="component" value="Chromosome"/>
</dbReference>
<gene>
    <name evidence="3" type="ordered locus">Marme_2479</name>
</gene>
<organism evidence="3 4">
    <name type="scientific">Marinomonas mediterranea (strain ATCC 700492 / JCM 21426 / NBRC 103028 / MMB-1)</name>
    <dbReference type="NCBI Taxonomy" id="717774"/>
    <lineage>
        <taxon>Bacteria</taxon>
        <taxon>Pseudomonadati</taxon>
        <taxon>Pseudomonadota</taxon>
        <taxon>Gammaproteobacteria</taxon>
        <taxon>Oceanospirillales</taxon>
        <taxon>Oceanospirillaceae</taxon>
        <taxon>Marinomonas</taxon>
    </lineage>
</organism>
<proteinExistence type="predicted"/>
<feature type="transmembrane region" description="Helical" evidence="1">
    <location>
        <begin position="153"/>
        <end position="172"/>
    </location>
</feature>
<feature type="transmembrane region" description="Helical" evidence="1">
    <location>
        <begin position="70"/>
        <end position="87"/>
    </location>
</feature>